<dbReference type="Gene3D" id="1.10.10.10">
    <property type="entry name" value="Winged helix-like DNA-binding domain superfamily/Winged helix DNA-binding domain"/>
    <property type="match status" value="2"/>
</dbReference>
<gene>
    <name evidence="5" type="primary">scpB</name>
    <name evidence="7" type="ORF">B8A44_05060</name>
    <name evidence="6" type="ORF">BWX42_04500</name>
</gene>
<dbReference type="EMBL" id="NAQV01000015">
    <property type="protein sequence ID" value="RAN63495.1"/>
    <property type="molecule type" value="Genomic_DNA"/>
</dbReference>
<name>A0A1S8KNP7_9LACT</name>
<organism evidence="6 8">
    <name type="scientific">Dolosigranulum pigrum</name>
    <dbReference type="NCBI Taxonomy" id="29394"/>
    <lineage>
        <taxon>Bacteria</taxon>
        <taxon>Bacillati</taxon>
        <taxon>Bacillota</taxon>
        <taxon>Bacilli</taxon>
        <taxon>Lactobacillales</taxon>
        <taxon>Carnobacteriaceae</taxon>
        <taxon>Dolosigranulum</taxon>
    </lineage>
</organism>
<comment type="function">
    <text evidence="5">Participates in chromosomal partition during cell division. May act via the formation of a condensin-like complex containing Smc and ScpA that pull DNA away from mid-cell into both cell halves.</text>
</comment>
<dbReference type="RefSeq" id="WP_077862593.1">
    <property type="nucleotide sequence ID" value="NZ_CALFGV010000010.1"/>
</dbReference>
<dbReference type="AlphaFoldDB" id="A0A1S8KNP7"/>
<reference evidence="7 9" key="2">
    <citation type="submission" date="2017-03" db="EMBL/GenBank/DDBJ databases">
        <title>wgs assembly of Dolosigranulum pigrum KPL CDC strains.</title>
        <authorList>
            <person name="Brugger S.D."/>
            <person name="Pettigrew M."/>
            <person name="Kong Y."/>
            <person name="Lemon K.P."/>
        </authorList>
    </citation>
    <scope>NUCLEOTIDE SEQUENCE [LARGE SCALE GENOMIC DNA]</scope>
    <source>
        <strain evidence="7 9">KPL1931_CDC4294-98</strain>
    </source>
</reference>
<comment type="subcellular location">
    <subcellularLocation>
        <location evidence="5">Cytoplasm</location>
    </subcellularLocation>
    <text evidence="5">Associated with two foci at the outer edges of the nucleoid region in young cells, and at four foci within both cell halves in older cells.</text>
</comment>
<sequence length="183" mass="20467">MNDLAEIEAILFVAGDEGLSLADIAQLTDSTTDYIANCLAQLKQRYADNPAHGITLIQTASTYKMVTKQAYQASVKRYAQSPLMQKLSKALIETLSIIAYKQPITRMEIEEIRGVSATSALQKLKLRQLIREVDRLDAPGNPVVYGTTDYFLDYFGLNQLDELPELSDQQVIEETTLFTPEET</sequence>
<dbReference type="OrthoDB" id="9806226at2"/>
<keyword evidence="3 5" id="KW-0159">Chromosome partition</keyword>
<evidence type="ECO:0000256" key="4">
    <source>
        <dbReference type="ARBA" id="ARBA00023306"/>
    </source>
</evidence>
<comment type="caution">
    <text evidence="6">The sequence shown here is derived from an EMBL/GenBank/DDBJ whole genome shotgun (WGS) entry which is preliminary data.</text>
</comment>
<keyword evidence="1 5" id="KW-0963">Cytoplasm</keyword>
<reference evidence="6 8" key="1">
    <citation type="submission" date="2017-01" db="EMBL/GenBank/DDBJ databases">
        <title>Complete Genome Sequence of Dolosigranulum pigrum isolated from a Patient with interstitial lung disease.</title>
        <authorList>
            <person name="Mukhopadhyay R."/>
            <person name="Joaquin J."/>
            <person name="Hogue R."/>
            <person name="Fitzgerald S."/>
            <person name="Jospin G."/>
            <person name="Eisen J.A."/>
            <person name="Chaturvedi V."/>
        </authorList>
    </citation>
    <scope>NUCLEOTIDE SEQUENCE [LARGE SCALE GENOMIC DNA]</scope>
    <source>
        <strain evidence="6 8">15S00348</strain>
    </source>
</reference>
<dbReference type="Proteomes" id="UP000249099">
    <property type="component" value="Unassembled WGS sequence"/>
</dbReference>
<dbReference type="NCBIfam" id="TIGR00281">
    <property type="entry name" value="SMC-Scp complex subunit ScpB"/>
    <property type="match status" value="1"/>
</dbReference>
<evidence type="ECO:0000313" key="6">
    <source>
        <dbReference type="EMBL" id="OOL81105.1"/>
    </source>
</evidence>
<dbReference type="Pfam" id="PF04079">
    <property type="entry name" value="SMC_ScpB"/>
    <property type="match status" value="1"/>
</dbReference>
<evidence type="ECO:0000313" key="8">
    <source>
        <dbReference type="Proteomes" id="UP000190409"/>
    </source>
</evidence>
<dbReference type="Proteomes" id="UP000190409">
    <property type="component" value="Unassembled WGS sequence"/>
</dbReference>
<evidence type="ECO:0000256" key="5">
    <source>
        <dbReference type="HAMAP-Rule" id="MF_01804"/>
    </source>
</evidence>
<evidence type="ECO:0000256" key="2">
    <source>
        <dbReference type="ARBA" id="ARBA00022618"/>
    </source>
</evidence>
<keyword evidence="2 5" id="KW-0132">Cell division</keyword>
<dbReference type="InterPro" id="IPR005234">
    <property type="entry name" value="ScpB_csome_segregation"/>
</dbReference>
<accession>A0A1S8KNP7</accession>
<keyword evidence="4 5" id="KW-0131">Cell cycle</keyword>
<dbReference type="PANTHER" id="PTHR34298">
    <property type="entry name" value="SEGREGATION AND CONDENSATION PROTEIN B"/>
    <property type="match status" value="1"/>
</dbReference>
<evidence type="ECO:0000313" key="9">
    <source>
        <dbReference type="Proteomes" id="UP000249099"/>
    </source>
</evidence>
<protein>
    <recommendedName>
        <fullName evidence="5">Segregation and condensation protein B</fullName>
    </recommendedName>
</protein>
<dbReference type="PIRSF" id="PIRSF019345">
    <property type="entry name" value="ScpB"/>
    <property type="match status" value="1"/>
</dbReference>
<evidence type="ECO:0000313" key="7">
    <source>
        <dbReference type="EMBL" id="RAN63495.1"/>
    </source>
</evidence>
<dbReference type="InterPro" id="IPR036390">
    <property type="entry name" value="WH_DNA-bd_sf"/>
</dbReference>
<dbReference type="InterPro" id="IPR036388">
    <property type="entry name" value="WH-like_DNA-bd_sf"/>
</dbReference>
<dbReference type="GO" id="GO:0005737">
    <property type="term" value="C:cytoplasm"/>
    <property type="evidence" value="ECO:0007669"/>
    <property type="project" value="UniProtKB-SubCell"/>
</dbReference>
<dbReference type="HAMAP" id="MF_01804">
    <property type="entry name" value="ScpB"/>
    <property type="match status" value="1"/>
</dbReference>
<dbReference type="EMBL" id="MUYF01000003">
    <property type="protein sequence ID" value="OOL81105.1"/>
    <property type="molecule type" value="Genomic_DNA"/>
</dbReference>
<dbReference type="GO" id="GO:0051301">
    <property type="term" value="P:cell division"/>
    <property type="evidence" value="ECO:0007669"/>
    <property type="project" value="UniProtKB-KW"/>
</dbReference>
<proteinExistence type="inferred from homology"/>
<dbReference type="GO" id="GO:0006260">
    <property type="term" value="P:DNA replication"/>
    <property type="evidence" value="ECO:0007669"/>
    <property type="project" value="UniProtKB-UniRule"/>
</dbReference>
<comment type="subunit">
    <text evidence="5">Homodimer. Homodimerization may be required to stabilize the binding of ScpA to the Smc head domains. Component of a cohesin-like complex composed of ScpA, ScpB and the Smc homodimer, in which ScpA and ScpB bind to the head domain of Smc. The presence of the three proteins is required for the association of the complex with DNA.</text>
</comment>
<evidence type="ECO:0000256" key="1">
    <source>
        <dbReference type="ARBA" id="ARBA00022490"/>
    </source>
</evidence>
<dbReference type="SUPFAM" id="SSF46785">
    <property type="entry name" value="Winged helix' DNA-binding domain"/>
    <property type="match status" value="2"/>
</dbReference>
<evidence type="ECO:0000256" key="3">
    <source>
        <dbReference type="ARBA" id="ARBA00022829"/>
    </source>
</evidence>
<comment type="similarity">
    <text evidence="5">Belongs to the ScpB family.</text>
</comment>
<dbReference type="GO" id="GO:0051304">
    <property type="term" value="P:chromosome separation"/>
    <property type="evidence" value="ECO:0007669"/>
    <property type="project" value="InterPro"/>
</dbReference>
<dbReference type="PANTHER" id="PTHR34298:SF2">
    <property type="entry name" value="SEGREGATION AND CONDENSATION PROTEIN B"/>
    <property type="match status" value="1"/>
</dbReference>